<accession>A3IME4</accession>
<feature type="domain" description="VWFA" evidence="2">
    <location>
        <begin position="95"/>
        <end position="282"/>
    </location>
</feature>
<dbReference type="PANTHER" id="PTHR22550">
    <property type="entry name" value="SPORE GERMINATION PROTEIN"/>
    <property type="match status" value="1"/>
</dbReference>
<feature type="transmembrane region" description="Helical" evidence="1">
    <location>
        <begin position="298"/>
        <end position="316"/>
    </location>
</feature>
<evidence type="ECO:0000313" key="3">
    <source>
        <dbReference type="EMBL" id="EAZ92313.1"/>
    </source>
</evidence>
<dbReference type="PRINTS" id="PR00453">
    <property type="entry name" value="VWFADOMAIN"/>
</dbReference>
<name>A3IME4_9CHRO</name>
<dbReference type="EMBL" id="AAXW01000007">
    <property type="protein sequence ID" value="EAZ92313.1"/>
    <property type="molecule type" value="Genomic_DNA"/>
</dbReference>
<evidence type="ECO:0000313" key="4">
    <source>
        <dbReference type="Proteomes" id="UP000003781"/>
    </source>
</evidence>
<evidence type="ECO:0000256" key="1">
    <source>
        <dbReference type="SAM" id="Phobius"/>
    </source>
</evidence>
<comment type="caution">
    <text evidence="3">The sequence shown here is derived from an EMBL/GenBank/DDBJ whole genome shotgun (WGS) entry which is preliminary data.</text>
</comment>
<dbReference type="SMART" id="SM00327">
    <property type="entry name" value="VWA"/>
    <property type="match status" value="1"/>
</dbReference>
<dbReference type="RefSeq" id="WP_008274526.1">
    <property type="nucleotide sequence ID" value="NZ_AAXW01000007.1"/>
</dbReference>
<dbReference type="eggNOG" id="COG2304">
    <property type="taxonomic scope" value="Bacteria"/>
</dbReference>
<dbReference type="Proteomes" id="UP000003781">
    <property type="component" value="Unassembled WGS sequence"/>
</dbReference>
<dbReference type="SUPFAM" id="SSF53300">
    <property type="entry name" value="vWA-like"/>
    <property type="match status" value="1"/>
</dbReference>
<reference evidence="3 4" key="1">
    <citation type="submission" date="2007-03" db="EMBL/GenBank/DDBJ databases">
        <authorList>
            <person name="Stal L."/>
            <person name="Ferriera S."/>
            <person name="Johnson J."/>
            <person name="Kravitz S."/>
            <person name="Beeson K."/>
            <person name="Sutton G."/>
            <person name="Rogers Y.-H."/>
            <person name="Friedman R."/>
            <person name="Frazier M."/>
            <person name="Venter J.C."/>
        </authorList>
    </citation>
    <scope>NUCLEOTIDE SEQUENCE [LARGE SCALE GENOMIC DNA]</scope>
    <source>
        <strain evidence="3 4">CCY0110</strain>
    </source>
</reference>
<protein>
    <submittedName>
        <fullName evidence="3">von Willebrand factor type A domain protein</fullName>
    </submittedName>
</protein>
<evidence type="ECO:0000259" key="2">
    <source>
        <dbReference type="PROSITE" id="PS50234"/>
    </source>
</evidence>
<keyword evidence="1" id="KW-0472">Membrane</keyword>
<dbReference type="Gene3D" id="3.40.50.410">
    <property type="entry name" value="von Willebrand factor, type A domain"/>
    <property type="match status" value="1"/>
</dbReference>
<dbReference type="OrthoDB" id="9806395at2"/>
<keyword evidence="1" id="KW-1133">Transmembrane helix</keyword>
<dbReference type="PROSITE" id="PS50234">
    <property type="entry name" value="VWFA"/>
    <property type="match status" value="1"/>
</dbReference>
<dbReference type="Pfam" id="PF00092">
    <property type="entry name" value="VWA"/>
    <property type="match status" value="1"/>
</dbReference>
<dbReference type="PANTHER" id="PTHR22550:SF18">
    <property type="entry name" value="VWFA DOMAIN-CONTAINING PROTEIN"/>
    <property type="match status" value="1"/>
</dbReference>
<gene>
    <name evidence="3" type="ORF">CY0110_28179</name>
</gene>
<dbReference type="InterPro" id="IPR036465">
    <property type="entry name" value="vWFA_dom_sf"/>
</dbReference>
<sequence length="328" mass="37046">MIEFARPYLFVLMPLPLLVWWLSPPYTTPQEGLQVPFFQDIVKLTGKTPNRGATVLQPNWLQKLLVPICWLLVVIAIAQPQWLGEPITQVQSARDLMLLVDLSQSMEAKDFQDQQGNKIDRLEAVKLVVDDFIERREGDRIGLILFGTKAYLQVPFTQDLETARFLLDEAQIGMAGAQTMLGDAIGLAIQTFEDSKTENRVLILLTDGNDTGSQVPPDQAAKFAAQRNIVIYTIAIGNPETEGTEKIDEETLQLIADQTGGQFFRGSDRQGLIQIYDILDQLEPQEFNSRSYQPRRDLFYVPVALFLLIALSYHLVMSVKSLKSQEKF</sequence>
<keyword evidence="1" id="KW-0812">Transmembrane</keyword>
<dbReference type="AlphaFoldDB" id="A3IME4"/>
<dbReference type="CDD" id="cd01467">
    <property type="entry name" value="vWA_BatA_type"/>
    <property type="match status" value="1"/>
</dbReference>
<dbReference type="InterPro" id="IPR033881">
    <property type="entry name" value="vWA_BatA_type"/>
</dbReference>
<dbReference type="InterPro" id="IPR002035">
    <property type="entry name" value="VWF_A"/>
</dbReference>
<organism evidence="3 4">
    <name type="scientific">Crocosphaera chwakensis CCY0110</name>
    <dbReference type="NCBI Taxonomy" id="391612"/>
    <lineage>
        <taxon>Bacteria</taxon>
        <taxon>Bacillati</taxon>
        <taxon>Cyanobacteriota</taxon>
        <taxon>Cyanophyceae</taxon>
        <taxon>Oscillatoriophycideae</taxon>
        <taxon>Chroococcales</taxon>
        <taxon>Aphanothecaceae</taxon>
        <taxon>Crocosphaera</taxon>
        <taxon>Crocosphaera chwakensis</taxon>
    </lineage>
</organism>
<keyword evidence="4" id="KW-1185">Reference proteome</keyword>
<dbReference type="InterPro" id="IPR050768">
    <property type="entry name" value="UPF0353/GerABKA_families"/>
</dbReference>
<proteinExistence type="predicted"/>